<evidence type="ECO:0000256" key="1">
    <source>
        <dbReference type="ARBA" id="ARBA00004613"/>
    </source>
</evidence>
<evidence type="ECO:0000256" key="3">
    <source>
        <dbReference type="SAM" id="MobiDB-lite"/>
    </source>
</evidence>
<protein>
    <submittedName>
        <fullName evidence="4">Hemolysin, chromosomal</fullName>
    </submittedName>
</protein>
<dbReference type="Proteomes" id="UP000051681">
    <property type="component" value="Unassembled WGS sequence"/>
</dbReference>
<evidence type="ECO:0000313" key="4">
    <source>
        <dbReference type="EMBL" id="CUH85160.1"/>
    </source>
</evidence>
<sequence length="327" mass="33232">MMAGVALVGLVAMPLDEDVDDPTSETEDIDATIETLTATETEVSPGDALTAILNGSNGDDVIAGDADDNSILAQGGDDQANGYGGDDLIEGGSGRDDLFGGTGHDTLAGGAGNDTLHGQEDDDLLQGDSGHDQLFGHNDNDTLVGGAGEDQLFGGDGNDDLQGGQDNDRLQGGLANDTLTGGAGQDVLFGGLGNDVLQGTVGETAAEQDFLNGGAGDDIVHFGGLDVVTGGDGADQLIAATDTETAEVMDFDVKEDTLVLIYDDSLDSGVPELDLRHRDGPAGGLEVWLDDTQVALLRGINDDAGTDIQVVPHSALAPVSIVPTAYR</sequence>
<dbReference type="PROSITE" id="PS00330">
    <property type="entry name" value="HEMOLYSIN_CALCIUM"/>
    <property type="match status" value="2"/>
</dbReference>
<dbReference type="InterPro" id="IPR001343">
    <property type="entry name" value="Hemolysn_Ca-bd"/>
</dbReference>
<reference evidence="4 5" key="1">
    <citation type="submission" date="2015-09" db="EMBL/GenBank/DDBJ databases">
        <authorList>
            <consortium name="Swine Surveillance"/>
        </authorList>
    </citation>
    <scope>NUCLEOTIDE SEQUENCE [LARGE SCALE GENOMIC DNA]</scope>
    <source>
        <strain evidence="4 5">CECT 8383</strain>
    </source>
</reference>
<dbReference type="Pfam" id="PF00353">
    <property type="entry name" value="HemolysinCabind"/>
    <property type="match status" value="4"/>
</dbReference>
<dbReference type="InterPro" id="IPR050557">
    <property type="entry name" value="RTX_toxin/Mannuronan_C5-epim"/>
</dbReference>
<dbReference type="InterPro" id="IPR011049">
    <property type="entry name" value="Serralysin-like_metalloprot_C"/>
</dbReference>
<dbReference type="PANTHER" id="PTHR38340:SF1">
    <property type="entry name" value="S-LAYER PROTEIN"/>
    <property type="match status" value="1"/>
</dbReference>
<evidence type="ECO:0000256" key="2">
    <source>
        <dbReference type="ARBA" id="ARBA00022525"/>
    </source>
</evidence>
<comment type="subcellular location">
    <subcellularLocation>
        <location evidence="1">Secreted</location>
    </subcellularLocation>
</comment>
<dbReference type="SUPFAM" id="SSF51120">
    <property type="entry name" value="beta-Roll"/>
    <property type="match status" value="2"/>
</dbReference>
<keyword evidence="5" id="KW-1185">Reference proteome</keyword>
<dbReference type="AlphaFoldDB" id="A0A0P1H4W9"/>
<dbReference type="STRING" id="340021.TM5383_02388"/>
<proteinExistence type="predicted"/>
<name>A0A0P1H4W9_9RHOB</name>
<dbReference type="InterPro" id="IPR018511">
    <property type="entry name" value="Hemolysin-typ_Ca-bd_CS"/>
</dbReference>
<keyword evidence="2" id="KW-0964">Secreted</keyword>
<dbReference type="GO" id="GO:0005509">
    <property type="term" value="F:calcium ion binding"/>
    <property type="evidence" value="ECO:0007669"/>
    <property type="project" value="InterPro"/>
</dbReference>
<dbReference type="PANTHER" id="PTHR38340">
    <property type="entry name" value="S-LAYER PROTEIN"/>
    <property type="match status" value="1"/>
</dbReference>
<dbReference type="Gene3D" id="2.150.10.10">
    <property type="entry name" value="Serralysin-like metalloprotease, C-terminal"/>
    <property type="match status" value="3"/>
</dbReference>
<feature type="compositionally biased region" description="Low complexity" evidence="3">
    <location>
        <begin position="160"/>
        <end position="174"/>
    </location>
</feature>
<organism evidence="4 5">
    <name type="scientific">Thalassovita mediterranea</name>
    <dbReference type="NCBI Taxonomy" id="340021"/>
    <lineage>
        <taxon>Bacteria</taxon>
        <taxon>Pseudomonadati</taxon>
        <taxon>Pseudomonadota</taxon>
        <taxon>Alphaproteobacteria</taxon>
        <taxon>Rhodobacterales</taxon>
        <taxon>Roseobacteraceae</taxon>
        <taxon>Thalassovita</taxon>
    </lineage>
</organism>
<dbReference type="PRINTS" id="PR00313">
    <property type="entry name" value="CABNDNGRPT"/>
</dbReference>
<feature type="region of interest" description="Disordered" evidence="3">
    <location>
        <begin position="65"/>
        <end position="177"/>
    </location>
</feature>
<dbReference type="GO" id="GO:0005576">
    <property type="term" value="C:extracellular region"/>
    <property type="evidence" value="ECO:0007669"/>
    <property type="project" value="UniProtKB-SubCell"/>
</dbReference>
<gene>
    <name evidence="4" type="primary">hlyA</name>
    <name evidence="4" type="ORF">TM5383_02388</name>
</gene>
<evidence type="ECO:0000313" key="5">
    <source>
        <dbReference type="Proteomes" id="UP000051681"/>
    </source>
</evidence>
<accession>A0A0P1H4W9</accession>
<dbReference type="EMBL" id="CYSF01000012">
    <property type="protein sequence ID" value="CUH85160.1"/>
    <property type="molecule type" value="Genomic_DNA"/>
</dbReference>